<evidence type="ECO:0000256" key="1">
    <source>
        <dbReference type="SAM" id="MobiDB-lite"/>
    </source>
</evidence>
<dbReference type="Proteomes" id="UP000799777">
    <property type="component" value="Unassembled WGS sequence"/>
</dbReference>
<evidence type="ECO:0000313" key="2">
    <source>
        <dbReference type="EMBL" id="KAF2031017.1"/>
    </source>
</evidence>
<organism evidence="2 3">
    <name type="scientific">Setomelanomma holmii</name>
    <dbReference type="NCBI Taxonomy" id="210430"/>
    <lineage>
        <taxon>Eukaryota</taxon>
        <taxon>Fungi</taxon>
        <taxon>Dikarya</taxon>
        <taxon>Ascomycota</taxon>
        <taxon>Pezizomycotina</taxon>
        <taxon>Dothideomycetes</taxon>
        <taxon>Pleosporomycetidae</taxon>
        <taxon>Pleosporales</taxon>
        <taxon>Pleosporineae</taxon>
        <taxon>Phaeosphaeriaceae</taxon>
        <taxon>Setomelanomma</taxon>
    </lineage>
</organism>
<feature type="compositionally biased region" description="Basic and acidic residues" evidence="1">
    <location>
        <begin position="154"/>
        <end position="176"/>
    </location>
</feature>
<feature type="compositionally biased region" description="Basic and acidic residues" evidence="1">
    <location>
        <begin position="736"/>
        <end position="751"/>
    </location>
</feature>
<proteinExistence type="predicted"/>
<accession>A0A9P4HBG9</accession>
<feature type="compositionally biased region" description="Basic and acidic residues" evidence="1">
    <location>
        <begin position="223"/>
        <end position="235"/>
    </location>
</feature>
<reference evidence="2" key="1">
    <citation type="journal article" date="2020" name="Stud. Mycol.">
        <title>101 Dothideomycetes genomes: a test case for predicting lifestyles and emergence of pathogens.</title>
        <authorList>
            <person name="Haridas S."/>
            <person name="Albert R."/>
            <person name="Binder M."/>
            <person name="Bloem J."/>
            <person name="Labutti K."/>
            <person name="Salamov A."/>
            <person name="Andreopoulos B."/>
            <person name="Baker S."/>
            <person name="Barry K."/>
            <person name="Bills G."/>
            <person name="Bluhm B."/>
            <person name="Cannon C."/>
            <person name="Castanera R."/>
            <person name="Culley D."/>
            <person name="Daum C."/>
            <person name="Ezra D."/>
            <person name="Gonzalez J."/>
            <person name="Henrissat B."/>
            <person name="Kuo A."/>
            <person name="Liang C."/>
            <person name="Lipzen A."/>
            <person name="Lutzoni F."/>
            <person name="Magnuson J."/>
            <person name="Mondo S."/>
            <person name="Nolan M."/>
            <person name="Ohm R."/>
            <person name="Pangilinan J."/>
            <person name="Park H.-J."/>
            <person name="Ramirez L."/>
            <person name="Alfaro M."/>
            <person name="Sun H."/>
            <person name="Tritt A."/>
            <person name="Yoshinaga Y."/>
            <person name="Zwiers L.-H."/>
            <person name="Turgeon B."/>
            <person name="Goodwin S."/>
            <person name="Spatafora J."/>
            <person name="Crous P."/>
            <person name="Grigoriev I."/>
        </authorList>
    </citation>
    <scope>NUCLEOTIDE SEQUENCE</scope>
    <source>
        <strain evidence="2">CBS 110217</strain>
    </source>
</reference>
<keyword evidence="3" id="KW-1185">Reference proteome</keyword>
<gene>
    <name evidence="2" type="ORF">EK21DRAFT_88531</name>
</gene>
<feature type="compositionally biased region" description="Basic residues" evidence="1">
    <location>
        <begin position="240"/>
        <end position="257"/>
    </location>
</feature>
<evidence type="ECO:0000313" key="3">
    <source>
        <dbReference type="Proteomes" id="UP000799777"/>
    </source>
</evidence>
<sequence>MAPLSKLRGRVKLRAGFKRVLTWLRRPFRRWSRRQYQAVRHFRRKAEVEENPRDPTDLHTQHIPQPSEVLVQNRPAPPTPRRQQRPPSWIDVELNHHGCPVDTCHSHHASDHQIRSHLGSYVRSRDCFPNHGRPHRDYPARGAPRKTLISEIEDQNRLRPDSYVRSRGPSPDDNRPRTGYPARSAPRTTSVQGIEAWEDIRSARSRQASGAMMEIPMLRSRQSSRDRRTRSRESSPTRQARSRQSSRTRHARSRQSSRVRQPGSRCNSFESRFAQYPQQPHYTQEHHYPQQPQYLHQTHYSQQPLYFEQSHYHQQPQFRQQPQFCQQPQFYQEPQHQQQLQLQYPNPPQNPIQPRYGPHDPHTWTEQPAYGRLRPSNPVTFLQEQGSSWDAQSVQYGSVPGQTLRRRHAHSQLNAHTRREMLVTANGDMLAHNQVIFETIQHVSAQYPGMAQQESPNSDEPDECISRIQQQRGDTGVGDIEELGIPTGATGDMSPRTTTALLRKCCGPKRGADKVPCFTTISHRQFSHLPYGILVVASFSRLIVSSSMAFVTLKGLFKRRQSGSAPVNSTGCQCPSEGPEFQHVHSPNSWQSCGTKTTVAEDANDANWIECLPHTIIASDLGVKSHDYRLALSHFLSEDPSIAVFSVSQDSAVPSTWRDDPSSRPWPSNSSWSLRKAFHQLRYPCNVCVISGFHWQYDVPSRAIRYWSAPDGLLLLDWCDMVHEYPTKKSTKSKRQNKDQMKETVKESSRLERNVLVNPPRAHWASYGNWDIRPPTPANVGLLAITKGAASIEDWD</sequence>
<dbReference type="AlphaFoldDB" id="A0A9P4HBG9"/>
<protein>
    <submittedName>
        <fullName evidence="2">Uncharacterized protein</fullName>
    </submittedName>
</protein>
<feature type="compositionally biased region" description="Basic and acidic residues" evidence="1">
    <location>
        <begin position="46"/>
        <end position="60"/>
    </location>
</feature>
<feature type="region of interest" description="Disordered" evidence="1">
    <location>
        <begin position="151"/>
        <end position="267"/>
    </location>
</feature>
<dbReference type="OrthoDB" id="3781289at2759"/>
<comment type="caution">
    <text evidence="2">The sequence shown here is derived from an EMBL/GenBank/DDBJ whole genome shotgun (WGS) entry which is preliminary data.</text>
</comment>
<name>A0A9P4HBG9_9PLEO</name>
<dbReference type="EMBL" id="ML978185">
    <property type="protein sequence ID" value="KAF2031017.1"/>
    <property type="molecule type" value="Genomic_DNA"/>
</dbReference>
<feature type="region of interest" description="Disordered" evidence="1">
    <location>
        <begin position="46"/>
        <end position="86"/>
    </location>
</feature>
<feature type="region of interest" description="Disordered" evidence="1">
    <location>
        <begin position="729"/>
        <end position="751"/>
    </location>
</feature>